<evidence type="ECO:0000259" key="2">
    <source>
        <dbReference type="Pfam" id="PF22807"/>
    </source>
</evidence>
<dbReference type="InterPro" id="IPR011041">
    <property type="entry name" value="Quinoprot_gluc/sorb_DH_b-prop"/>
</dbReference>
<feature type="signal peptide" evidence="1">
    <location>
        <begin position="1"/>
        <end position="22"/>
    </location>
</feature>
<name>A0ABU0YKQ8_9PROT</name>
<sequence length="399" mass="42427">MRFLLISAVAAVVAATGPSASAEPRGPYSISGSCGGLPKVALHTAPGLCVGLVATGLKFPRGVLPLKDGTVLVAEMIGWGAKSGRVTALVPDGKGRYAKKPLLKGLKQPHGLALGPDGKIYIGVVGGVKRFDRTDPEKTVEDVIGGKTTVKGPPGDGRHPLVSLIFTRHRTLLVNVGSVSDNCEHANGDPPQADQICPETRAPAGHGLVREYEFDWSTGKAKGWTVFAEGLRNSLALAEFPGSGLILQVENARDNINDVMPELENDEALPPDEINVLEPGGRYGWPYCYGANIPSPEYLHWNCTGYHPPLIPLPAHAAPIGMAYWNGGLAVGYHGYRKAGHRIVWFPIDGDGKPENQPKELVFDWENPDGAPTDIKAGSDGALYVTEDHNGTVLRLVAE</sequence>
<dbReference type="Proteomes" id="UP001230156">
    <property type="component" value="Unassembled WGS sequence"/>
</dbReference>
<dbReference type="EMBL" id="JAUYVI010000003">
    <property type="protein sequence ID" value="MDQ7248301.1"/>
    <property type="molecule type" value="Genomic_DNA"/>
</dbReference>
<dbReference type="Pfam" id="PF22807">
    <property type="entry name" value="TrAA12"/>
    <property type="match status" value="1"/>
</dbReference>
<feature type="domain" description="Pyrroloquinoline quinone-dependent pyranose dehydrogenase beta-propeller" evidence="2">
    <location>
        <begin position="43"/>
        <end position="393"/>
    </location>
</feature>
<dbReference type="PANTHER" id="PTHR19328:SF53">
    <property type="entry name" value="MEMBRANE PROTEIN"/>
    <property type="match status" value="1"/>
</dbReference>
<comment type="caution">
    <text evidence="3">The sequence shown here is derived from an EMBL/GenBank/DDBJ whole genome shotgun (WGS) entry which is preliminary data.</text>
</comment>
<dbReference type="Gene3D" id="2.120.10.30">
    <property type="entry name" value="TolB, C-terminal domain"/>
    <property type="match status" value="1"/>
</dbReference>
<keyword evidence="1" id="KW-0732">Signal</keyword>
<proteinExistence type="predicted"/>
<dbReference type="SUPFAM" id="SSF50952">
    <property type="entry name" value="Soluble quinoprotein glucose dehydrogenase"/>
    <property type="match status" value="1"/>
</dbReference>
<evidence type="ECO:0000256" key="1">
    <source>
        <dbReference type="SAM" id="SignalP"/>
    </source>
</evidence>
<gene>
    <name evidence="3" type="ORF">Q8A70_11525</name>
</gene>
<protein>
    <submittedName>
        <fullName evidence="3">PQQ-dependent sugar dehydrogenase</fullName>
    </submittedName>
</protein>
<organism evidence="3 4">
    <name type="scientific">Dongia sedimenti</name>
    <dbReference type="NCBI Taxonomy" id="3064282"/>
    <lineage>
        <taxon>Bacteria</taxon>
        <taxon>Pseudomonadati</taxon>
        <taxon>Pseudomonadota</taxon>
        <taxon>Alphaproteobacteria</taxon>
        <taxon>Rhodospirillales</taxon>
        <taxon>Dongiaceae</taxon>
        <taxon>Dongia</taxon>
    </lineage>
</organism>
<accession>A0ABU0YKQ8</accession>
<feature type="chain" id="PRO_5045370800" evidence="1">
    <location>
        <begin position="23"/>
        <end position="399"/>
    </location>
</feature>
<dbReference type="PANTHER" id="PTHR19328">
    <property type="entry name" value="HEDGEHOG-INTERACTING PROTEIN"/>
    <property type="match status" value="1"/>
</dbReference>
<reference evidence="4" key="1">
    <citation type="submission" date="2023-08" db="EMBL/GenBank/DDBJ databases">
        <title>Rhodospirillaceae gen. nov., a novel taxon isolated from the Yangtze River Yuezi River estuary sludge.</title>
        <authorList>
            <person name="Ruan L."/>
        </authorList>
    </citation>
    <scope>NUCLEOTIDE SEQUENCE [LARGE SCALE GENOMIC DNA]</scope>
    <source>
        <strain evidence="4">R-7</strain>
    </source>
</reference>
<dbReference type="RefSeq" id="WP_379955754.1">
    <property type="nucleotide sequence ID" value="NZ_JAUYVI010000003.1"/>
</dbReference>
<dbReference type="InterPro" id="IPR054539">
    <property type="entry name" value="Beta-prop_PDH"/>
</dbReference>
<evidence type="ECO:0000313" key="3">
    <source>
        <dbReference type="EMBL" id="MDQ7248301.1"/>
    </source>
</evidence>
<keyword evidence="4" id="KW-1185">Reference proteome</keyword>
<evidence type="ECO:0000313" key="4">
    <source>
        <dbReference type="Proteomes" id="UP001230156"/>
    </source>
</evidence>
<dbReference type="InterPro" id="IPR011042">
    <property type="entry name" value="6-blade_b-propeller_TolB-like"/>
</dbReference>